<dbReference type="RefSeq" id="WP_123099160.1">
    <property type="nucleotide sequence ID" value="NZ_RIBZ01000094.1"/>
</dbReference>
<accession>A0A3M8WZF6</accession>
<comment type="caution">
    <text evidence="1">The sequence shown here is derived from an EMBL/GenBank/DDBJ whole genome shotgun (WGS) entry which is preliminary data.</text>
</comment>
<protein>
    <submittedName>
        <fullName evidence="1">Uncharacterized protein</fullName>
    </submittedName>
</protein>
<keyword evidence="2" id="KW-1185">Reference proteome</keyword>
<organism evidence="1 2">
    <name type="scientific">Streptomyces botrytidirepellens</name>
    <dbReference type="NCBI Taxonomy" id="2486417"/>
    <lineage>
        <taxon>Bacteria</taxon>
        <taxon>Bacillati</taxon>
        <taxon>Actinomycetota</taxon>
        <taxon>Actinomycetes</taxon>
        <taxon>Kitasatosporales</taxon>
        <taxon>Streptomycetaceae</taxon>
        <taxon>Streptomyces</taxon>
    </lineage>
</organism>
<gene>
    <name evidence="1" type="ORF">EEJ42_07355</name>
</gene>
<proteinExistence type="predicted"/>
<sequence>MLGVLLAKTELEVTAATRLGSDRDEAEVLLGWTEQVGPDSGLSANVLVNRLQRTGVQLMGLDEEETPVGRMASSMAVVAAADTFSAHLHVQDGDVEGVRRALGRAEAAVIEVQQRMHDLRVIIGDAEEEER</sequence>
<dbReference type="AlphaFoldDB" id="A0A3M8WZF6"/>
<evidence type="ECO:0000313" key="2">
    <source>
        <dbReference type="Proteomes" id="UP000275401"/>
    </source>
</evidence>
<name>A0A3M8WZF6_9ACTN</name>
<reference evidence="1 2" key="1">
    <citation type="submission" date="2018-11" db="EMBL/GenBank/DDBJ databases">
        <title>The Potential of Streptomyces as Biocontrol Agents against the Tomato grey mould, Botrytis cinerea (Gray mold) Frontiers in Microbiology.</title>
        <authorList>
            <person name="Li D."/>
        </authorList>
    </citation>
    <scope>NUCLEOTIDE SEQUENCE [LARGE SCALE GENOMIC DNA]</scope>
    <source>
        <strain evidence="1 2">NEAU-LD23</strain>
    </source>
</reference>
<dbReference type="EMBL" id="RIBZ01000094">
    <property type="protein sequence ID" value="RNG33513.1"/>
    <property type="molecule type" value="Genomic_DNA"/>
</dbReference>
<evidence type="ECO:0000313" key="1">
    <source>
        <dbReference type="EMBL" id="RNG33513.1"/>
    </source>
</evidence>
<dbReference type="Proteomes" id="UP000275401">
    <property type="component" value="Unassembled WGS sequence"/>
</dbReference>